<name>E9HEW6_DAPPU</name>
<sequence length="280" mass="31587">MLDIDTYVADRQCFVCGFQLQYGISSQLAPFLFRSPATLSLPISFICSIHFDEKCLTSVNRMWYLNKNSIPTLFLGQTVDLKKSGKLQSDVECQLKQYEYAVSEFQTSKTSLSVVEIEATRLILTKDECGIPQNLTSRKRELQFNGNTQSWSYECVRLPENELLNSSPSSLIPFIEGDEEGSTPCVSLECTTAPSSDSIVAPFVSRCSSMTEIPLRKSTRQKTRPQRYREPLINAVRSVNVEPVVECESLESYHVDDVDGFLIFSFVTSEDLVKFCADQL</sequence>
<dbReference type="PhylomeDB" id="E9HEW6"/>
<accession>E9HEW6</accession>
<dbReference type="AlphaFoldDB" id="E9HEW6"/>
<protein>
    <submittedName>
        <fullName evidence="1">Uncharacterized protein</fullName>
    </submittedName>
</protein>
<dbReference type="OrthoDB" id="6353420at2759"/>
<dbReference type="SUPFAM" id="SSF57716">
    <property type="entry name" value="Glucocorticoid receptor-like (DNA-binding domain)"/>
    <property type="match status" value="1"/>
</dbReference>
<gene>
    <name evidence="1" type="ORF">DAPPUDRAFT_328838</name>
</gene>
<dbReference type="KEGG" id="dpx:DAPPUDRAFT_328838"/>
<dbReference type="EMBL" id="GL732632">
    <property type="protein sequence ID" value="EFX69714.1"/>
    <property type="molecule type" value="Genomic_DNA"/>
</dbReference>
<organism evidence="1 2">
    <name type="scientific">Daphnia pulex</name>
    <name type="common">Water flea</name>
    <dbReference type="NCBI Taxonomy" id="6669"/>
    <lineage>
        <taxon>Eukaryota</taxon>
        <taxon>Metazoa</taxon>
        <taxon>Ecdysozoa</taxon>
        <taxon>Arthropoda</taxon>
        <taxon>Crustacea</taxon>
        <taxon>Branchiopoda</taxon>
        <taxon>Diplostraca</taxon>
        <taxon>Cladocera</taxon>
        <taxon>Anomopoda</taxon>
        <taxon>Daphniidae</taxon>
        <taxon>Daphnia</taxon>
    </lineage>
</organism>
<reference evidence="1 2" key="1">
    <citation type="journal article" date="2011" name="Science">
        <title>The ecoresponsive genome of Daphnia pulex.</title>
        <authorList>
            <person name="Colbourne J.K."/>
            <person name="Pfrender M.E."/>
            <person name="Gilbert D."/>
            <person name="Thomas W.K."/>
            <person name="Tucker A."/>
            <person name="Oakley T.H."/>
            <person name="Tokishita S."/>
            <person name="Aerts A."/>
            <person name="Arnold G.J."/>
            <person name="Basu M.K."/>
            <person name="Bauer D.J."/>
            <person name="Caceres C.E."/>
            <person name="Carmel L."/>
            <person name="Casola C."/>
            <person name="Choi J.H."/>
            <person name="Detter J.C."/>
            <person name="Dong Q."/>
            <person name="Dusheyko S."/>
            <person name="Eads B.D."/>
            <person name="Frohlich T."/>
            <person name="Geiler-Samerotte K.A."/>
            <person name="Gerlach D."/>
            <person name="Hatcher P."/>
            <person name="Jogdeo S."/>
            <person name="Krijgsveld J."/>
            <person name="Kriventseva E.V."/>
            <person name="Kultz D."/>
            <person name="Laforsch C."/>
            <person name="Lindquist E."/>
            <person name="Lopez J."/>
            <person name="Manak J.R."/>
            <person name="Muller J."/>
            <person name="Pangilinan J."/>
            <person name="Patwardhan R.P."/>
            <person name="Pitluck S."/>
            <person name="Pritham E.J."/>
            <person name="Rechtsteiner A."/>
            <person name="Rho M."/>
            <person name="Rogozin I.B."/>
            <person name="Sakarya O."/>
            <person name="Salamov A."/>
            <person name="Schaack S."/>
            <person name="Shapiro H."/>
            <person name="Shiga Y."/>
            <person name="Skalitzky C."/>
            <person name="Smith Z."/>
            <person name="Souvorov A."/>
            <person name="Sung W."/>
            <person name="Tang Z."/>
            <person name="Tsuchiya D."/>
            <person name="Tu H."/>
            <person name="Vos H."/>
            <person name="Wang M."/>
            <person name="Wolf Y.I."/>
            <person name="Yamagata H."/>
            <person name="Yamada T."/>
            <person name="Ye Y."/>
            <person name="Shaw J.R."/>
            <person name="Andrews J."/>
            <person name="Crease T.J."/>
            <person name="Tang H."/>
            <person name="Lucas S.M."/>
            <person name="Robertson H.M."/>
            <person name="Bork P."/>
            <person name="Koonin E.V."/>
            <person name="Zdobnov E.M."/>
            <person name="Grigoriev I.V."/>
            <person name="Lynch M."/>
            <person name="Boore J.L."/>
        </authorList>
    </citation>
    <scope>NUCLEOTIDE SEQUENCE [LARGE SCALE GENOMIC DNA]</scope>
</reference>
<dbReference type="Proteomes" id="UP000000305">
    <property type="component" value="Unassembled WGS sequence"/>
</dbReference>
<dbReference type="HOGENOM" id="CLU_086767_0_0_1"/>
<evidence type="ECO:0000313" key="1">
    <source>
        <dbReference type="EMBL" id="EFX69714.1"/>
    </source>
</evidence>
<proteinExistence type="predicted"/>
<dbReference type="InParanoid" id="E9HEW6"/>
<evidence type="ECO:0000313" key="2">
    <source>
        <dbReference type="Proteomes" id="UP000000305"/>
    </source>
</evidence>
<keyword evidence="2" id="KW-1185">Reference proteome</keyword>